<organism evidence="5">
    <name type="scientific">Klebsiella pneumoniae</name>
    <dbReference type="NCBI Taxonomy" id="573"/>
    <lineage>
        <taxon>Bacteria</taxon>
        <taxon>Pseudomonadati</taxon>
        <taxon>Pseudomonadota</taxon>
        <taxon>Gammaproteobacteria</taxon>
        <taxon>Enterobacterales</taxon>
        <taxon>Enterobacteriaceae</taxon>
        <taxon>Klebsiella/Raoultella group</taxon>
        <taxon>Klebsiella</taxon>
        <taxon>Klebsiella pneumoniae complex</taxon>
    </lineage>
</organism>
<dbReference type="RefSeq" id="WP_048816439.1">
    <property type="nucleotide sequence ID" value="NZ_BIJP01000002.1"/>
</dbReference>
<dbReference type="Pfam" id="PF00150">
    <property type="entry name" value="Cellulase"/>
    <property type="match status" value="1"/>
</dbReference>
<evidence type="ECO:0000256" key="2">
    <source>
        <dbReference type="ARBA" id="ARBA00023295"/>
    </source>
</evidence>
<dbReference type="EMBL" id="FLDK01000003">
    <property type="protein sequence ID" value="SAS94259.1"/>
    <property type="molecule type" value="Genomic_DNA"/>
</dbReference>
<feature type="domain" description="Glycoside hydrolase family 5" evidence="4">
    <location>
        <begin position="36"/>
        <end position="264"/>
    </location>
</feature>
<dbReference type="GO" id="GO:0004553">
    <property type="term" value="F:hydrolase activity, hydrolyzing O-glycosyl compounds"/>
    <property type="evidence" value="ECO:0007669"/>
    <property type="project" value="InterPro"/>
</dbReference>
<dbReference type="PANTHER" id="PTHR12631">
    <property type="entry name" value="ALPHA-L-IDURONIDASE"/>
    <property type="match status" value="1"/>
</dbReference>
<keyword evidence="2 3" id="KW-0326">Glycosidase</keyword>
<dbReference type="AlphaFoldDB" id="W0S063"/>
<reference evidence="6 7" key="3">
    <citation type="submission" date="2016-04" db="EMBL/GenBank/DDBJ databases">
        <authorList>
            <consortium name="Pathogen Informatics"/>
        </authorList>
    </citation>
    <scope>NUCLEOTIDE SEQUENCE [LARGE SCALE GENOMIC DNA]</scope>
    <source>
        <strain evidence="7">k480</strain>
        <strain evidence="6">K480</strain>
    </source>
</reference>
<reference evidence="5" key="1">
    <citation type="submission" date="2012-08" db="EMBL/GenBank/DDBJ databases">
        <authorList>
            <person name="Lin T."/>
            <person name="Wang J."/>
        </authorList>
    </citation>
    <scope>NUCLEOTIDE SEQUENCE</scope>
    <source>
        <strain evidence="5">7749</strain>
    </source>
</reference>
<protein>
    <recommendedName>
        <fullName evidence="4">Glycoside hydrolase family 5 domain-containing protein</fullName>
    </recommendedName>
</protein>
<dbReference type="PANTHER" id="PTHR12631:SF10">
    <property type="entry name" value="BETA-XYLOSIDASE-LIKE PROTEIN-RELATED"/>
    <property type="match status" value="1"/>
</dbReference>
<comment type="similarity">
    <text evidence="3">Belongs to the glycosyl hydrolase 5 (cellulase A) family.</text>
</comment>
<dbReference type="Gene3D" id="3.20.20.80">
    <property type="entry name" value="Glycosidases"/>
    <property type="match status" value="1"/>
</dbReference>
<reference evidence="5" key="2">
    <citation type="journal article" date="2013" name="PLoS ONE">
        <title>Capsular Types of Klebsiella pneumoniae Revisited by wzc Sequencing.</title>
        <authorList>
            <person name="Pan Y.J."/>
            <person name="Lin T.L."/>
            <person name="Chen Y.H."/>
            <person name="Hsu C.R."/>
            <person name="Hsieh P.F."/>
            <person name="Wu M.C."/>
            <person name="Wang J.T."/>
        </authorList>
    </citation>
    <scope>NUCLEOTIDE SEQUENCE</scope>
    <source>
        <strain evidence="5">7749</strain>
    </source>
</reference>
<dbReference type="InterPro" id="IPR001547">
    <property type="entry name" value="Glyco_hydro_5"/>
</dbReference>
<evidence type="ECO:0000313" key="6">
    <source>
        <dbReference type="EMBL" id="SAS94259.1"/>
    </source>
</evidence>
<name>W0S063_KLEPN</name>
<dbReference type="SUPFAM" id="SSF51445">
    <property type="entry name" value="(Trans)glycosidases"/>
    <property type="match status" value="1"/>
</dbReference>
<evidence type="ECO:0000313" key="5">
    <source>
        <dbReference type="EMBL" id="BAO24075.1"/>
    </source>
</evidence>
<evidence type="ECO:0000256" key="1">
    <source>
        <dbReference type="ARBA" id="ARBA00022801"/>
    </source>
</evidence>
<evidence type="ECO:0000256" key="3">
    <source>
        <dbReference type="RuleBase" id="RU361153"/>
    </source>
</evidence>
<evidence type="ECO:0000259" key="4">
    <source>
        <dbReference type="Pfam" id="PF00150"/>
    </source>
</evidence>
<dbReference type="Proteomes" id="UP000077826">
    <property type="component" value="Unassembled WGS sequence"/>
</dbReference>
<dbReference type="EMBL" id="AB742230">
    <property type="protein sequence ID" value="BAO24075.1"/>
    <property type="molecule type" value="Genomic_DNA"/>
</dbReference>
<accession>W0S063</accession>
<gene>
    <name evidence="6" type="ORF">SAMEA2273558_01740</name>
</gene>
<dbReference type="InterPro" id="IPR051923">
    <property type="entry name" value="Glycosyl_Hydrolase_39"/>
</dbReference>
<keyword evidence="1 3" id="KW-0378">Hydrolase</keyword>
<dbReference type="InterPro" id="IPR017853">
    <property type="entry name" value="GH"/>
</dbReference>
<evidence type="ECO:0000313" key="7">
    <source>
        <dbReference type="Proteomes" id="UP000077826"/>
    </source>
</evidence>
<sequence length="340" mass="39263">MRYICFIFMLFFSITSAAEEKFLLGAGVHPSKYSLTPQQLVSLLVKYKIKVIRYDYPWSQVELIKGQYTPPNYKLDELVKVANDNGIKVILILNYRNKLYGNGKPVTHQEQVAFSKYAAWVANRFKDLNVIYEIWNEWPYLEDERLGPPFSKESAIAYVELVKNASLAIHDAVPNAYIIAGSYNPLNDRFDGWSEEIIKAGIFNYINALSVHPYSYQKLKFSDPNYGIAVLDKLHSKIKRMINRDVQFYVTEFGFPDYQASNNLTKIQRFNFTKQYILKAKERGYILGLVWYDLINDGNDSSVKEHNFGLLDSSLNERENMSGFSAAEKSLLNNNKVNDQ</sequence>
<proteinExistence type="inferred from homology"/>
<dbReference type="GO" id="GO:0000272">
    <property type="term" value="P:polysaccharide catabolic process"/>
    <property type="evidence" value="ECO:0007669"/>
    <property type="project" value="InterPro"/>
</dbReference>